<evidence type="ECO:0000256" key="1">
    <source>
        <dbReference type="SAM" id="MobiDB-lite"/>
    </source>
</evidence>
<feature type="compositionally biased region" description="Gly residues" evidence="1">
    <location>
        <begin position="78"/>
        <end position="95"/>
    </location>
</feature>
<feature type="non-terminal residue" evidence="2">
    <location>
        <position position="1"/>
    </location>
</feature>
<sequence length="148" mass="14364">RSLRGSAEASIRLCVHLLLPNMRGIFLLALGVVVLAAALAAPAKDKKDGPAAGDQGEDVEGRIGFGRGRGRGHHRGGGRGFGGGPGFGGPGLKGPGGFGGGLGGGYGPGLGGGIGPGLGGAQYGSGFNRGGSFQTGSAGNEYVNMLYS</sequence>
<dbReference type="EMBL" id="GBBK01004816">
    <property type="protein sequence ID" value="JAC19666.1"/>
    <property type="molecule type" value="mRNA"/>
</dbReference>
<feature type="region of interest" description="Disordered" evidence="1">
    <location>
        <begin position="45"/>
        <end position="95"/>
    </location>
</feature>
<name>A0A023FCV4_AMBCJ</name>
<organism evidence="2">
    <name type="scientific">Amblyomma cajennense</name>
    <name type="common">Cayenne tick</name>
    <name type="synonym">Acarus cajennensis</name>
    <dbReference type="NCBI Taxonomy" id="34607"/>
    <lineage>
        <taxon>Eukaryota</taxon>
        <taxon>Metazoa</taxon>
        <taxon>Ecdysozoa</taxon>
        <taxon>Arthropoda</taxon>
        <taxon>Chelicerata</taxon>
        <taxon>Arachnida</taxon>
        <taxon>Acari</taxon>
        <taxon>Parasitiformes</taxon>
        <taxon>Ixodida</taxon>
        <taxon>Ixodoidea</taxon>
        <taxon>Ixodidae</taxon>
        <taxon>Amblyomminae</taxon>
        <taxon>Amblyomma</taxon>
    </lineage>
</organism>
<feature type="compositionally biased region" description="Basic residues" evidence="1">
    <location>
        <begin position="68"/>
        <end position="77"/>
    </location>
</feature>
<reference evidence="2" key="1">
    <citation type="submission" date="2014-03" db="EMBL/GenBank/DDBJ databases">
        <title>The sialotranscriptome of Amblyomma triste, Amblyomma parvum and Amblyomma cajennense ticks, uncovered by 454-based RNA-seq.</title>
        <authorList>
            <person name="Garcia G.R."/>
            <person name="Gardinassi L.G."/>
            <person name="Ribeiro J.M."/>
            <person name="Anatriello E."/>
            <person name="Ferreira B.R."/>
            <person name="Moreira H.N."/>
            <person name="Mafra C."/>
            <person name="Olegario M.M."/>
            <person name="Szabo P.J."/>
            <person name="Miranda-Santos I.K."/>
            <person name="Maruyama S.R."/>
        </authorList>
    </citation>
    <scope>NUCLEOTIDE SEQUENCE</scope>
    <source>
        <strain evidence="2">Uberlandia</strain>
        <tissue evidence="2">Salivary glands</tissue>
    </source>
</reference>
<protein>
    <submittedName>
        <fullName evidence="2">Putative glycine-rich cell wall structural protein</fullName>
    </submittedName>
</protein>
<proteinExistence type="evidence at transcript level"/>
<dbReference type="AlphaFoldDB" id="A0A023FCV4"/>
<evidence type="ECO:0000313" key="2">
    <source>
        <dbReference type="EMBL" id="JAC19666.1"/>
    </source>
</evidence>
<accession>A0A023FCV4</accession>